<accession>A0A7X9ZZI1</accession>
<evidence type="ECO:0000313" key="2">
    <source>
        <dbReference type="EMBL" id="NML32678.1"/>
    </source>
</evidence>
<protein>
    <submittedName>
        <fullName evidence="2">Uncharacterized protein</fullName>
    </submittedName>
</protein>
<keyword evidence="3" id="KW-1185">Reference proteome</keyword>
<dbReference type="AlphaFoldDB" id="A0A7X9ZZI1"/>
<dbReference type="RefSeq" id="WP_169498931.1">
    <property type="nucleotide sequence ID" value="NZ_JABBFZ010000010.1"/>
</dbReference>
<feature type="region of interest" description="Disordered" evidence="1">
    <location>
        <begin position="1"/>
        <end position="20"/>
    </location>
</feature>
<name>A0A7X9ZZI1_9BURK</name>
<gene>
    <name evidence="2" type="ORF">HHL14_17765</name>
</gene>
<dbReference type="EMBL" id="JABBFZ010000010">
    <property type="protein sequence ID" value="NML32678.1"/>
    <property type="molecule type" value="Genomic_DNA"/>
</dbReference>
<comment type="caution">
    <text evidence="2">The sequence shown here is derived from an EMBL/GenBank/DDBJ whole genome shotgun (WGS) entry which is preliminary data.</text>
</comment>
<sequence length="89" mass="9617">MSSRHAKPRQFDAESPEFAVSGPDADVMRDLQYGSEAILRLASDAHAAIARSDAAAAEAARHSLEKQLKLTTTLIDTLLFGSPERSVLH</sequence>
<evidence type="ECO:0000313" key="3">
    <source>
        <dbReference type="Proteomes" id="UP000583127"/>
    </source>
</evidence>
<dbReference type="Proteomes" id="UP000583127">
    <property type="component" value="Unassembled WGS sequence"/>
</dbReference>
<reference evidence="2 3" key="1">
    <citation type="submission" date="2020-04" db="EMBL/GenBank/DDBJ databases">
        <title>Paraburkholderia sp. G-4-1-8 isolated from soil.</title>
        <authorList>
            <person name="Dahal R.H."/>
        </authorList>
    </citation>
    <scope>NUCLEOTIDE SEQUENCE [LARGE SCALE GENOMIC DNA]</scope>
    <source>
        <strain evidence="2 3">G-4-1-8</strain>
    </source>
</reference>
<organism evidence="2 3">
    <name type="scientific">Paraburkholderia antibiotica</name>
    <dbReference type="NCBI Taxonomy" id="2728839"/>
    <lineage>
        <taxon>Bacteria</taxon>
        <taxon>Pseudomonadati</taxon>
        <taxon>Pseudomonadota</taxon>
        <taxon>Betaproteobacteria</taxon>
        <taxon>Burkholderiales</taxon>
        <taxon>Burkholderiaceae</taxon>
        <taxon>Paraburkholderia</taxon>
    </lineage>
</organism>
<evidence type="ECO:0000256" key="1">
    <source>
        <dbReference type="SAM" id="MobiDB-lite"/>
    </source>
</evidence>
<proteinExistence type="predicted"/>